<dbReference type="GO" id="GO:0016705">
    <property type="term" value="F:oxidoreductase activity, acting on paired donors, with incorporation or reduction of molecular oxygen"/>
    <property type="evidence" value="ECO:0007669"/>
    <property type="project" value="InterPro"/>
</dbReference>
<keyword evidence="3 11" id="KW-0349">Heme</keyword>
<feature type="binding site" description="axial binding residue" evidence="11">
    <location>
        <position position="1003"/>
    </location>
    <ligand>
        <name>heme</name>
        <dbReference type="ChEBI" id="CHEBI:30413"/>
    </ligand>
    <ligandPart>
        <name>Fe</name>
        <dbReference type="ChEBI" id="CHEBI:18248"/>
    </ligandPart>
</feature>
<dbReference type="Gene3D" id="1.10.630.10">
    <property type="entry name" value="Cytochrome P450"/>
    <property type="match status" value="4"/>
</dbReference>
<gene>
    <name evidence="13" type="ORF">C1H46_021224</name>
</gene>
<evidence type="ECO:0000256" key="6">
    <source>
        <dbReference type="ARBA" id="ARBA00022989"/>
    </source>
</evidence>
<evidence type="ECO:0000256" key="5">
    <source>
        <dbReference type="ARBA" id="ARBA00022723"/>
    </source>
</evidence>
<proteinExistence type="inferred from homology"/>
<keyword evidence="4 12" id="KW-0812">Transmembrane</keyword>
<keyword evidence="7" id="KW-0560">Oxidoreductase</keyword>
<dbReference type="GO" id="GO:0016020">
    <property type="term" value="C:membrane"/>
    <property type="evidence" value="ECO:0007669"/>
    <property type="project" value="UniProtKB-SubCell"/>
</dbReference>
<evidence type="ECO:0000313" key="14">
    <source>
        <dbReference type="Proteomes" id="UP000315295"/>
    </source>
</evidence>
<dbReference type="GO" id="GO:0005506">
    <property type="term" value="F:iron ion binding"/>
    <property type="evidence" value="ECO:0007669"/>
    <property type="project" value="InterPro"/>
</dbReference>
<dbReference type="Proteomes" id="UP000315295">
    <property type="component" value="Unassembled WGS sequence"/>
</dbReference>
<protein>
    <recommendedName>
        <fullName evidence="15">EF-hand domain-containing protein</fullName>
    </recommendedName>
</protein>
<evidence type="ECO:0000256" key="8">
    <source>
        <dbReference type="ARBA" id="ARBA00023004"/>
    </source>
</evidence>
<keyword evidence="6 12" id="KW-1133">Transmembrane helix</keyword>
<dbReference type="InterPro" id="IPR036396">
    <property type="entry name" value="Cyt_P450_sf"/>
</dbReference>
<evidence type="ECO:0000256" key="9">
    <source>
        <dbReference type="ARBA" id="ARBA00023033"/>
    </source>
</evidence>
<dbReference type="InterPro" id="IPR002401">
    <property type="entry name" value="Cyt_P450_E_grp-I"/>
</dbReference>
<dbReference type="PANTHER" id="PTHR24282">
    <property type="entry name" value="CYTOCHROME P450 FAMILY MEMBER"/>
    <property type="match status" value="1"/>
</dbReference>
<evidence type="ECO:0000256" key="7">
    <source>
        <dbReference type="ARBA" id="ARBA00023002"/>
    </source>
</evidence>
<dbReference type="PANTHER" id="PTHR24282:SF20">
    <property type="entry name" value="CYTOCHROME P450 CYP749A22-LIKE"/>
    <property type="match status" value="1"/>
</dbReference>
<evidence type="ECO:0000256" key="12">
    <source>
        <dbReference type="SAM" id="Phobius"/>
    </source>
</evidence>
<dbReference type="SUPFAM" id="SSF48264">
    <property type="entry name" value="Cytochrome P450"/>
    <property type="match status" value="5"/>
</dbReference>
<dbReference type="STRING" id="106549.A0A540M313"/>
<accession>A0A540M313</accession>
<comment type="subcellular location">
    <subcellularLocation>
        <location evidence="1">Membrane</location>
        <topology evidence="1">Single-pass membrane protein</topology>
    </subcellularLocation>
</comment>
<dbReference type="Pfam" id="PF00067">
    <property type="entry name" value="p450"/>
    <property type="match status" value="4"/>
</dbReference>
<dbReference type="PRINTS" id="PR00463">
    <property type="entry name" value="EP450I"/>
</dbReference>
<keyword evidence="9" id="KW-0503">Monooxygenase</keyword>
<reference evidence="13 14" key="1">
    <citation type="journal article" date="2019" name="G3 (Bethesda)">
        <title>Sequencing of a Wild Apple (Malus baccata) Genome Unravels the Differences Between Cultivated and Wild Apple Species Regarding Disease Resistance and Cold Tolerance.</title>
        <authorList>
            <person name="Chen X."/>
        </authorList>
    </citation>
    <scope>NUCLEOTIDE SEQUENCE [LARGE SCALE GENOMIC DNA]</scope>
    <source>
        <strain evidence="14">cv. Shandingzi</strain>
        <tissue evidence="13">Leaves</tissue>
    </source>
</reference>
<dbReference type="PROSITE" id="PS00086">
    <property type="entry name" value="CYTOCHROME_P450"/>
    <property type="match status" value="2"/>
</dbReference>
<evidence type="ECO:0000256" key="10">
    <source>
        <dbReference type="ARBA" id="ARBA00023136"/>
    </source>
</evidence>
<name>A0A540M313_MALBA</name>
<evidence type="ECO:0000256" key="11">
    <source>
        <dbReference type="PIRSR" id="PIRSR602401-1"/>
    </source>
</evidence>
<evidence type="ECO:0000256" key="1">
    <source>
        <dbReference type="ARBA" id="ARBA00004167"/>
    </source>
</evidence>
<dbReference type="PRINTS" id="PR00385">
    <property type="entry name" value="P450"/>
</dbReference>
<dbReference type="Gene3D" id="1.20.120.990">
    <property type="entry name" value="Glycosyltransferase family 88, C-terminal domain"/>
    <property type="match status" value="1"/>
</dbReference>
<organism evidence="13 14">
    <name type="scientific">Malus baccata</name>
    <name type="common">Siberian crab apple</name>
    <name type="synonym">Pyrus baccata</name>
    <dbReference type="NCBI Taxonomy" id="106549"/>
    <lineage>
        <taxon>Eukaryota</taxon>
        <taxon>Viridiplantae</taxon>
        <taxon>Streptophyta</taxon>
        <taxon>Embryophyta</taxon>
        <taxon>Tracheophyta</taxon>
        <taxon>Spermatophyta</taxon>
        <taxon>Magnoliopsida</taxon>
        <taxon>eudicotyledons</taxon>
        <taxon>Gunneridae</taxon>
        <taxon>Pentapetalae</taxon>
        <taxon>rosids</taxon>
        <taxon>fabids</taxon>
        <taxon>Rosales</taxon>
        <taxon>Rosaceae</taxon>
        <taxon>Amygdaloideae</taxon>
        <taxon>Maleae</taxon>
        <taxon>Malus</taxon>
    </lineage>
</organism>
<keyword evidence="14" id="KW-1185">Reference proteome</keyword>
<dbReference type="PROSITE" id="PS00018">
    <property type="entry name" value="EF_HAND_1"/>
    <property type="match status" value="3"/>
</dbReference>
<dbReference type="GO" id="GO:0004497">
    <property type="term" value="F:monooxygenase activity"/>
    <property type="evidence" value="ECO:0007669"/>
    <property type="project" value="UniProtKB-KW"/>
</dbReference>
<comment type="caution">
    <text evidence="13">The sequence shown here is derived from an EMBL/GenBank/DDBJ whole genome shotgun (WGS) entry which is preliminary data.</text>
</comment>
<dbReference type="InterPro" id="IPR050665">
    <property type="entry name" value="Cytochrome_P450_Monooxygen"/>
</dbReference>
<evidence type="ECO:0000256" key="2">
    <source>
        <dbReference type="ARBA" id="ARBA00010617"/>
    </source>
</evidence>
<dbReference type="EMBL" id="VIEB01000375">
    <property type="protein sequence ID" value="TQD93131.1"/>
    <property type="molecule type" value="Genomic_DNA"/>
</dbReference>
<dbReference type="GO" id="GO:0020037">
    <property type="term" value="F:heme binding"/>
    <property type="evidence" value="ECO:0007669"/>
    <property type="project" value="InterPro"/>
</dbReference>
<dbReference type="FunFam" id="1.10.630.10:FF:000029">
    <property type="entry name" value="Cytochrome P450 734A1"/>
    <property type="match status" value="2"/>
</dbReference>
<comment type="cofactor">
    <cofactor evidence="11">
        <name>heme</name>
        <dbReference type="ChEBI" id="CHEBI:30413"/>
    </cofactor>
</comment>
<keyword evidence="8 11" id="KW-0408">Iron</keyword>
<keyword evidence="10 12" id="KW-0472">Membrane</keyword>
<keyword evidence="5 11" id="KW-0479">Metal-binding</keyword>
<dbReference type="InterPro" id="IPR001128">
    <property type="entry name" value="Cyt_P450"/>
</dbReference>
<feature type="transmembrane region" description="Helical" evidence="12">
    <location>
        <begin position="7"/>
        <end position="32"/>
    </location>
</feature>
<evidence type="ECO:0000256" key="4">
    <source>
        <dbReference type="ARBA" id="ARBA00022692"/>
    </source>
</evidence>
<dbReference type="InterPro" id="IPR018247">
    <property type="entry name" value="EF_Hand_1_Ca_BS"/>
</dbReference>
<sequence>MTTLGRVVTISASFLCVFFVLVLIKILHKLWWTPHRIQKQMALQGIKGPPYRLIHGNTKEISDMIKEAMSKPKTLSHDIFPIVQPNMHTWTQIYGKNYLQWQGSQPQLVITELELCREILNNKDRAYPKSEPTDFLRKLLGDGIVTTAEGEKWKKVRKLGTHAFHGESLKSMFTEMVASAETMLERWKSYEGKEIEVFEEFRLFTSEVISRTAFGSSYIEGQNIFGMLTKLTLLVFKSFYTISLPGISQFFKSSDEIEAEKLEKGIHASITEIIKKREKKSMSEGEDSFGCDFLGLLLNAHHDANDNQRISVDDLVDECKTFYFAGQETTNTSLAWTIFLLAHHTDWQEEARKEVMELFGKQTPNPDGIAKLKKSMFTEMVASAQTMLERWKSYEGKEIEVFEEFKLFTSEVISRTAFGSSYIEGQNIFEMLTKLTLLFFKSVYTIRLPGISKFFKSSDEIEAEKLEKGIHASIAEIFKKREKKSLTKGRDSFGSDFLGLLLKAHHDANDNQRISVDDMVDECKSFYIAGQETTNTLLAWTIFLLAHHTDWQEEARKEVMDLFGKQTPNPDGIANLKTKLMALQGITGPPYRLIHGNTKEITDMIKEAMSRPKNLSHDVFSVVQPHIHSWTQIYGKNYLQWHGSKAQLIVTDPELCKEILNNKDRAYPKIETPYFDKKLFGDGLLTTTKAEKWAKLRKLATHAFHGESLKSMTPAMVASTETMLEKWKSYEGKEIEVFQEFRLFSSEVISRTAFGSNYIEGKNIFETLAKLGVLVFKNSLTIRVPVFSKFFKTSDEIEADKLEKGLRVSIMEIVKRREEKATGGEGSFGSDFLGLLLKAYHDTNDDQRISADELFELCKEFYLVAQETTNALLAWTVFLLAFHTDWQEEVRKEVVDLFGKHTPNADGIAKLKTMSMVINESLRLYSPVATIIRKTEREVELGKVIVPANLELIVPNLALHHDPQIWGEDLQLFKPERFSEGVAKATDNNVGAFIPFGLGLRSCVGMNFTNVEAKIALSMILQRYSFTLSPGYVHLPFHYLTVRPKHGIQSMVPEMVASAEAMLERWKFFEGKEIEVYEEFRLFTSEVISRTAFGSSYIEGKNIFEMLMKLGSILFKNAYKVRVPGIRCFGFSQIIRSASLSGWVWKYFLQWHGSQPQLVIRDPELCKEILQNKDRAYPKSKIKDYPKKLLGDSVLTTPEYEKWTKLRKLANHAFHGENLKGMLPAMVASAESMLERWKNYEGKEIEVFEEFKLMTSEVISKTAFGSSYLEGKLIFELLMKLSFFAFKNFYTVRFPGISQFYKTSDEIEAEKIEKALHNSVMEIIKKRKEKAILRNGEEDRFGSDYLGLLLKDHDDADDKQRISVEDLISECKAFYFAGQETTTVLLAWTVLLLAIHADWQEKARKEVLQIFGERTPNADGISKLKTMSMILNESLRLYPPVVSISRTVKKEARLGKFMVPVNLDLVIPILALHHEPEFWGPDAQLFKPDRFSDGVAKATNNNMGAFMPFGMGPRTCAGMNFVANEAKIALSMILQRYSFSLSPAYTHSPFQFLTLRPRYGVPVILHPLVDCP</sequence>
<comment type="similarity">
    <text evidence="2">Belongs to the cytochrome P450 family.</text>
</comment>
<evidence type="ECO:0008006" key="15">
    <source>
        <dbReference type="Google" id="ProtNLM"/>
    </source>
</evidence>
<evidence type="ECO:0000256" key="3">
    <source>
        <dbReference type="ARBA" id="ARBA00022617"/>
    </source>
</evidence>
<dbReference type="InterPro" id="IPR017972">
    <property type="entry name" value="Cyt_P450_CS"/>
</dbReference>
<evidence type="ECO:0000313" key="13">
    <source>
        <dbReference type="EMBL" id="TQD93131.1"/>
    </source>
</evidence>